<dbReference type="PANTHER" id="PTHR23519">
    <property type="entry name" value="AUTOPHAGY-RELATED PROTEIN 22"/>
    <property type="match status" value="1"/>
</dbReference>
<feature type="transmembrane region" description="Helical" evidence="7">
    <location>
        <begin position="198"/>
        <end position="221"/>
    </location>
</feature>
<evidence type="ECO:0000256" key="6">
    <source>
        <dbReference type="SAM" id="MobiDB-lite"/>
    </source>
</evidence>
<feature type="transmembrane region" description="Helical" evidence="7">
    <location>
        <begin position="361"/>
        <end position="379"/>
    </location>
</feature>
<protein>
    <submittedName>
        <fullName evidence="9">MFS transporter</fullName>
    </submittedName>
</protein>
<feature type="transmembrane region" description="Helical" evidence="7">
    <location>
        <begin position="422"/>
        <end position="443"/>
    </location>
</feature>
<feature type="transmembrane region" description="Helical" evidence="7">
    <location>
        <begin position="162"/>
        <end position="186"/>
    </location>
</feature>
<comment type="caution">
    <text evidence="9">The sequence shown here is derived from an EMBL/GenBank/DDBJ whole genome shotgun (WGS) entry which is preliminary data.</text>
</comment>
<keyword evidence="4 7" id="KW-1133">Transmembrane helix</keyword>
<feature type="transmembrane region" description="Helical" evidence="7">
    <location>
        <begin position="385"/>
        <end position="401"/>
    </location>
</feature>
<evidence type="ECO:0000256" key="3">
    <source>
        <dbReference type="ARBA" id="ARBA00022692"/>
    </source>
</evidence>
<feature type="transmembrane region" description="Helical" evidence="7">
    <location>
        <begin position="60"/>
        <end position="80"/>
    </location>
</feature>
<dbReference type="InterPro" id="IPR024671">
    <property type="entry name" value="Atg22-like"/>
</dbReference>
<dbReference type="PANTHER" id="PTHR23519:SF1">
    <property type="entry name" value="AUTOPHAGY-RELATED PROTEIN 22"/>
    <property type="match status" value="1"/>
</dbReference>
<feature type="transmembrane region" description="Helical" evidence="7">
    <location>
        <begin position="449"/>
        <end position="473"/>
    </location>
</feature>
<dbReference type="PROSITE" id="PS50850">
    <property type="entry name" value="MFS"/>
    <property type="match status" value="1"/>
</dbReference>
<keyword evidence="2" id="KW-0813">Transport</keyword>
<evidence type="ECO:0000256" key="7">
    <source>
        <dbReference type="SAM" id="Phobius"/>
    </source>
</evidence>
<dbReference type="GO" id="GO:0005886">
    <property type="term" value="C:plasma membrane"/>
    <property type="evidence" value="ECO:0007669"/>
    <property type="project" value="UniProtKB-SubCell"/>
</dbReference>
<evidence type="ECO:0000259" key="8">
    <source>
        <dbReference type="PROSITE" id="PS50850"/>
    </source>
</evidence>
<evidence type="ECO:0000256" key="1">
    <source>
        <dbReference type="ARBA" id="ARBA00004651"/>
    </source>
</evidence>
<evidence type="ECO:0000256" key="4">
    <source>
        <dbReference type="ARBA" id="ARBA00022989"/>
    </source>
</evidence>
<reference evidence="9 10" key="1">
    <citation type="submission" date="2018-06" db="EMBL/GenBank/DDBJ databases">
        <title>Whole genome sequencing of a novel hydrocarbon degrading bacterial strain, PW21 isolated from oil contaminated produced water sample.</title>
        <authorList>
            <person name="Nagkirti P."/>
            <person name="Shaikh A."/>
            <person name="Gowdaman V."/>
            <person name="Engineer A.E."/>
            <person name="Dagar S."/>
            <person name="Dhakephalkar P.K."/>
        </authorList>
    </citation>
    <scope>NUCLEOTIDE SEQUENCE [LARGE SCALE GENOMIC DNA]</scope>
    <source>
        <strain evidence="9 10">PW21</strain>
    </source>
</reference>
<feature type="transmembrane region" description="Helical" evidence="7">
    <location>
        <begin position="296"/>
        <end position="325"/>
    </location>
</feature>
<evidence type="ECO:0000313" key="10">
    <source>
        <dbReference type="Proteomes" id="UP000248783"/>
    </source>
</evidence>
<evidence type="ECO:0000313" key="9">
    <source>
        <dbReference type="EMBL" id="PZR52756.1"/>
    </source>
</evidence>
<feature type="transmembrane region" description="Helical" evidence="7">
    <location>
        <begin position="100"/>
        <end position="120"/>
    </location>
</feature>
<name>A0A2W5WWR9_9MICO</name>
<proteinExistence type="predicted"/>
<dbReference type="SUPFAM" id="SSF103473">
    <property type="entry name" value="MFS general substrate transporter"/>
    <property type="match status" value="1"/>
</dbReference>
<feature type="region of interest" description="Disordered" evidence="6">
    <location>
        <begin position="1"/>
        <end position="43"/>
    </location>
</feature>
<dbReference type="InterPro" id="IPR020846">
    <property type="entry name" value="MFS_dom"/>
</dbReference>
<evidence type="ECO:0000256" key="2">
    <source>
        <dbReference type="ARBA" id="ARBA00022448"/>
    </source>
</evidence>
<sequence>MPPDDQSSPQPTLPATPTPEPALNAALSAAAAGPPPATAPAAGRLGGPGRHVLAWSAWDWGSAAFNAVVTTFVFTTWLSSSAFVEAGEIEADVVARNTAWIGWALAAAGLVIALLAPALGALADSRGRRKPWLAANTAGVVAAMVAMFWVQPVPGSLADAVILGAVLLAVGNVFFELASVAYNALLLQISTPRTIGRVSGIGWGAGYVGGIVLLLVLFVGFIDPEVGWFGVTGEDGMNIRVSVLVSALWFGLFALPVLLMVPDAPAKTGGGVSFLGAYRKLFADVAYLWRTQRSTLWYLVASAVYRDGLAGVFTFGGILAVAVFGFTSSEVIVFAIAANVVAGLSTIAGGWLDDRIGPRRVVIAALVGLLVAGLAVFFLHDRGQTVFWIFGLALSAFVGPAQSASRGLLARLAAPGHETEAFGLYATTGRAASFLAQAAYSVFVVALGAAYWGILGILLVIAVGLVLLLLVRFPAGSGVDGRRDLAA</sequence>
<dbReference type="GO" id="GO:0022857">
    <property type="term" value="F:transmembrane transporter activity"/>
    <property type="evidence" value="ECO:0007669"/>
    <property type="project" value="InterPro"/>
</dbReference>
<gene>
    <name evidence="9" type="ORF">DNL40_10305</name>
</gene>
<dbReference type="Pfam" id="PF11700">
    <property type="entry name" value="ATG22"/>
    <property type="match status" value="1"/>
</dbReference>
<keyword evidence="10" id="KW-1185">Reference proteome</keyword>
<keyword evidence="5 7" id="KW-0472">Membrane</keyword>
<dbReference type="AlphaFoldDB" id="A0A2W5WWR9"/>
<feature type="transmembrane region" description="Helical" evidence="7">
    <location>
        <begin position="132"/>
        <end position="150"/>
    </location>
</feature>
<feature type="transmembrane region" description="Helical" evidence="7">
    <location>
        <begin position="241"/>
        <end position="261"/>
    </location>
</feature>
<dbReference type="InterPro" id="IPR036259">
    <property type="entry name" value="MFS_trans_sf"/>
</dbReference>
<feature type="compositionally biased region" description="Low complexity" evidence="6">
    <location>
        <begin position="21"/>
        <end position="32"/>
    </location>
</feature>
<dbReference type="InterPro" id="IPR050495">
    <property type="entry name" value="ATG22/LtaA_families"/>
</dbReference>
<feature type="transmembrane region" description="Helical" evidence="7">
    <location>
        <begin position="331"/>
        <end position="352"/>
    </location>
</feature>
<organism evidence="9 10">
    <name type="scientific">Xylanimonas oleitrophica</name>
    <dbReference type="NCBI Taxonomy" id="2607479"/>
    <lineage>
        <taxon>Bacteria</taxon>
        <taxon>Bacillati</taxon>
        <taxon>Actinomycetota</taxon>
        <taxon>Actinomycetes</taxon>
        <taxon>Micrococcales</taxon>
        <taxon>Promicromonosporaceae</taxon>
        <taxon>Xylanimonas</taxon>
    </lineage>
</organism>
<dbReference type="Proteomes" id="UP000248783">
    <property type="component" value="Unassembled WGS sequence"/>
</dbReference>
<keyword evidence="3 7" id="KW-0812">Transmembrane</keyword>
<feature type="domain" description="Major facilitator superfamily (MFS) profile" evidence="8">
    <location>
        <begin position="63"/>
        <end position="474"/>
    </location>
</feature>
<dbReference type="Gene3D" id="1.20.1250.20">
    <property type="entry name" value="MFS general substrate transporter like domains"/>
    <property type="match status" value="2"/>
</dbReference>
<dbReference type="EMBL" id="QKWH01000007">
    <property type="protein sequence ID" value="PZR52756.1"/>
    <property type="molecule type" value="Genomic_DNA"/>
</dbReference>
<comment type="subcellular location">
    <subcellularLocation>
        <location evidence="1">Cell membrane</location>
        <topology evidence="1">Multi-pass membrane protein</topology>
    </subcellularLocation>
</comment>
<accession>A0A2W5WWR9</accession>
<evidence type="ECO:0000256" key="5">
    <source>
        <dbReference type="ARBA" id="ARBA00023136"/>
    </source>
</evidence>
<feature type="compositionally biased region" description="Pro residues" evidence="6">
    <location>
        <begin position="11"/>
        <end position="20"/>
    </location>
</feature>